<accession>A0A8R1HUR9</accession>
<keyword evidence="2" id="KW-1133">Transmembrane helix</keyword>
<proteinExistence type="predicted"/>
<evidence type="ECO:0000313" key="3">
    <source>
        <dbReference type="EnsemblMetazoa" id="CJA09318a.1"/>
    </source>
</evidence>
<reference evidence="3" key="2">
    <citation type="submission" date="2022-06" db="UniProtKB">
        <authorList>
            <consortium name="EnsemblMetazoa"/>
        </authorList>
    </citation>
    <scope>IDENTIFICATION</scope>
    <source>
        <strain evidence="3">DF5081</strain>
    </source>
</reference>
<name>A0A8R1HUR9_CAEJA</name>
<feature type="region of interest" description="Disordered" evidence="1">
    <location>
        <begin position="20"/>
        <end position="60"/>
    </location>
</feature>
<dbReference type="EnsemblMetazoa" id="CJA09318a.1">
    <property type="protein sequence ID" value="CJA09318a.1"/>
    <property type="gene ID" value="WBGene00128522"/>
</dbReference>
<evidence type="ECO:0000313" key="4">
    <source>
        <dbReference type="Proteomes" id="UP000005237"/>
    </source>
</evidence>
<keyword evidence="2" id="KW-0812">Transmembrane</keyword>
<sequence length="608" mass="69164">MKRVTRSRRVRNNFRWRFGSDSECSSSEESVYAPASNPTEIDADFRSNEDAKSTRSNEDAYSLSNESLTLFDDVMTSHEDELDNSSIEFSTSDEVDDQDMDSEEENLAGDRDYRLMAYVNYATSEGMSAGSLKRLDSLMEILYGYAPPISYKKVLAELDKTEKSSIVVVEWYCASCGAEKNTRIGECRNCERVSYNLLNVVTLVSVNVEIQLQRLLKCFGLELIEAHRKIHNNQESFFVHDTRRYTAYRRDMETRQEFYSGSLSLICTLSSDGAKYKRLSRREVTPTLLRLEGLDMENKTGGASMIICSLSFSDGGVKKDLTDLFVDKSLKQLQGLKVDVELANKRYTFRVVILGYLSDMKLALHVTLLVGWTFAARDQNYNAFMVGMSYALTFLGGVMVAPGPLRELLDCLYELLVLLAPDSLTIKWHVFFKHVQDHEEEYGCLYTTENFEREHKRLMTSVHHQSTRSETQLITRRKTHITTRLGSYSIAASSYWTTTRSELSIVFFIDPTTGLFRFGQIQLMYKTDDGCISVTSEFDTENTQLSLEPLTSSFLSPEAKKVLDLCFQLPSTFVKVLHSKLSLIPLSNILCPASLIEIDGSCYVKMCR</sequence>
<organism evidence="3 4">
    <name type="scientific">Caenorhabditis japonica</name>
    <dbReference type="NCBI Taxonomy" id="281687"/>
    <lineage>
        <taxon>Eukaryota</taxon>
        <taxon>Metazoa</taxon>
        <taxon>Ecdysozoa</taxon>
        <taxon>Nematoda</taxon>
        <taxon>Chromadorea</taxon>
        <taxon>Rhabditida</taxon>
        <taxon>Rhabditina</taxon>
        <taxon>Rhabditomorpha</taxon>
        <taxon>Rhabditoidea</taxon>
        <taxon>Rhabditidae</taxon>
        <taxon>Peloderinae</taxon>
        <taxon>Caenorhabditis</taxon>
    </lineage>
</organism>
<keyword evidence="4" id="KW-1185">Reference proteome</keyword>
<feature type="compositionally biased region" description="Acidic residues" evidence="1">
    <location>
        <begin position="91"/>
        <end position="105"/>
    </location>
</feature>
<feature type="compositionally biased region" description="Low complexity" evidence="1">
    <location>
        <begin position="20"/>
        <end position="30"/>
    </location>
</feature>
<feature type="region of interest" description="Disordered" evidence="1">
    <location>
        <begin position="82"/>
        <end position="105"/>
    </location>
</feature>
<feature type="transmembrane region" description="Helical" evidence="2">
    <location>
        <begin position="351"/>
        <end position="375"/>
    </location>
</feature>
<reference evidence="4" key="1">
    <citation type="submission" date="2010-08" db="EMBL/GenBank/DDBJ databases">
        <authorList>
            <consortium name="Caenorhabditis japonica Sequencing Consortium"/>
            <person name="Wilson R.K."/>
        </authorList>
    </citation>
    <scope>NUCLEOTIDE SEQUENCE [LARGE SCALE GENOMIC DNA]</scope>
    <source>
        <strain evidence="4">DF5081</strain>
    </source>
</reference>
<evidence type="ECO:0000256" key="2">
    <source>
        <dbReference type="SAM" id="Phobius"/>
    </source>
</evidence>
<feature type="compositionally biased region" description="Basic and acidic residues" evidence="1">
    <location>
        <begin position="43"/>
        <end position="58"/>
    </location>
</feature>
<feature type="transmembrane region" description="Helical" evidence="2">
    <location>
        <begin position="381"/>
        <end position="401"/>
    </location>
</feature>
<dbReference type="AlphaFoldDB" id="A0A8R1HUR9"/>
<evidence type="ECO:0000256" key="1">
    <source>
        <dbReference type="SAM" id="MobiDB-lite"/>
    </source>
</evidence>
<keyword evidence="2" id="KW-0472">Membrane</keyword>
<protein>
    <submittedName>
        <fullName evidence="3">Uncharacterized protein</fullName>
    </submittedName>
</protein>
<dbReference type="Proteomes" id="UP000005237">
    <property type="component" value="Unassembled WGS sequence"/>
</dbReference>